<dbReference type="SMART" id="SM01166">
    <property type="entry name" value="DUF1899"/>
    <property type="match status" value="1"/>
</dbReference>
<evidence type="ECO:0000313" key="9">
    <source>
        <dbReference type="EMBL" id="NXA00220.1"/>
    </source>
</evidence>
<dbReference type="SUPFAM" id="SSF50978">
    <property type="entry name" value="WD40 repeat-like"/>
    <property type="match status" value="1"/>
</dbReference>
<proteinExistence type="inferred from homology"/>
<keyword evidence="10" id="KW-1185">Reference proteome</keyword>
<evidence type="ECO:0000256" key="5">
    <source>
        <dbReference type="RuleBase" id="RU280818"/>
    </source>
</evidence>
<feature type="repeat" description="WD" evidence="4">
    <location>
        <begin position="130"/>
        <end position="172"/>
    </location>
</feature>
<feature type="region of interest" description="Disordered" evidence="7">
    <location>
        <begin position="412"/>
        <end position="433"/>
    </location>
</feature>
<feature type="repeat" description="WD" evidence="4">
    <location>
        <begin position="174"/>
        <end position="215"/>
    </location>
</feature>
<organism evidence="9 10">
    <name type="scientific">Nesospiza acunhae</name>
    <dbReference type="NCBI Taxonomy" id="381881"/>
    <lineage>
        <taxon>Eukaryota</taxon>
        <taxon>Metazoa</taxon>
        <taxon>Chordata</taxon>
        <taxon>Craniata</taxon>
        <taxon>Vertebrata</taxon>
        <taxon>Euteleostomi</taxon>
        <taxon>Archelosauria</taxon>
        <taxon>Archosauria</taxon>
        <taxon>Dinosauria</taxon>
        <taxon>Saurischia</taxon>
        <taxon>Theropoda</taxon>
        <taxon>Coelurosauria</taxon>
        <taxon>Aves</taxon>
        <taxon>Neognathae</taxon>
        <taxon>Neoaves</taxon>
        <taxon>Telluraves</taxon>
        <taxon>Australaves</taxon>
        <taxon>Passeriformes</taxon>
        <taxon>Thraupidae</taxon>
        <taxon>Nesospiza</taxon>
    </lineage>
</organism>
<dbReference type="Proteomes" id="UP000549091">
    <property type="component" value="Unassembled WGS sequence"/>
</dbReference>
<dbReference type="GO" id="GO:0051015">
    <property type="term" value="F:actin filament binding"/>
    <property type="evidence" value="ECO:0007669"/>
    <property type="project" value="TreeGrafter"/>
</dbReference>
<dbReference type="FunFam" id="2.130.10.10:FF:000003">
    <property type="entry name" value="Coronin"/>
    <property type="match status" value="1"/>
</dbReference>
<feature type="non-terminal residue" evidence="9">
    <location>
        <position position="474"/>
    </location>
</feature>
<dbReference type="Pfam" id="PF16300">
    <property type="entry name" value="WD40_4"/>
    <property type="match status" value="1"/>
</dbReference>
<protein>
    <recommendedName>
        <fullName evidence="5">Coronin</fullName>
    </recommendedName>
</protein>
<keyword evidence="1 4" id="KW-0853">WD repeat</keyword>
<reference evidence="9 10" key="1">
    <citation type="submission" date="2019-09" db="EMBL/GenBank/DDBJ databases">
        <title>Bird 10,000 Genomes (B10K) Project - Family phase.</title>
        <authorList>
            <person name="Zhang G."/>
        </authorList>
    </citation>
    <scope>NUCLEOTIDE SEQUENCE [LARGE SCALE GENOMIC DNA]</scope>
    <source>
        <strain evidence="9">OUT-0053</strain>
        <tissue evidence="9">Muscle</tissue>
    </source>
</reference>
<gene>
    <name evidence="9" type="primary">Coro6</name>
    <name evidence="9" type="ORF">NESACU_R11476</name>
</gene>
<dbReference type="InterPro" id="IPR015048">
    <property type="entry name" value="DUF1899"/>
</dbReference>
<evidence type="ECO:0000256" key="6">
    <source>
        <dbReference type="SAM" id="Coils"/>
    </source>
</evidence>
<feature type="coiled-coil region" evidence="6">
    <location>
        <begin position="438"/>
        <end position="472"/>
    </location>
</feature>
<dbReference type="InterPro" id="IPR015943">
    <property type="entry name" value="WD40/YVTN_repeat-like_dom_sf"/>
</dbReference>
<dbReference type="Gene3D" id="2.130.10.10">
    <property type="entry name" value="YVTN repeat-like/Quinoprotein amine dehydrogenase"/>
    <property type="match status" value="1"/>
</dbReference>
<dbReference type="EMBL" id="VZSU01002457">
    <property type="protein sequence ID" value="NXA00220.1"/>
    <property type="molecule type" value="Genomic_DNA"/>
</dbReference>
<comment type="caution">
    <text evidence="9">The sequence shown here is derived from an EMBL/GenBank/DDBJ whole genome shotgun (WGS) entry which is preliminary data.</text>
</comment>
<evidence type="ECO:0000256" key="2">
    <source>
        <dbReference type="ARBA" id="ARBA00022737"/>
    </source>
</evidence>
<dbReference type="InterPro" id="IPR001680">
    <property type="entry name" value="WD40_rpt"/>
</dbReference>
<keyword evidence="3 6" id="KW-0175">Coiled coil</keyword>
<dbReference type="PANTHER" id="PTHR10856">
    <property type="entry name" value="CORONIN"/>
    <property type="match status" value="1"/>
</dbReference>
<dbReference type="Pfam" id="PF08953">
    <property type="entry name" value="DUF1899"/>
    <property type="match status" value="1"/>
</dbReference>
<dbReference type="InterPro" id="IPR019775">
    <property type="entry name" value="WD40_repeat_CS"/>
</dbReference>
<feature type="domain" description="DUF1899" evidence="8">
    <location>
        <begin position="7"/>
        <end position="71"/>
    </location>
</feature>
<evidence type="ECO:0000256" key="3">
    <source>
        <dbReference type="ARBA" id="ARBA00023054"/>
    </source>
</evidence>
<evidence type="ECO:0000256" key="7">
    <source>
        <dbReference type="SAM" id="MobiDB-lite"/>
    </source>
</evidence>
<dbReference type="PANTHER" id="PTHR10856:SF23">
    <property type="entry name" value="CORONIN-6"/>
    <property type="match status" value="1"/>
</dbReference>
<evidence type="ECO:0000313" key="10">
    <source>
        <dbReference type="Proteomes" id="UP000549091"/>
    </source>
</evidence>
<name>A0A7K7S6Q6_9PASS</name>
<dbReference type="PROSITE" id="PS00678">
    <property type="entry name" value="WD_REPEATS_1"/>
    <property type="match status" value="1"/>
</dbReference>
<feature type="non-terminal residue" evidence="9">
    <location>
        <position position="1"/>
    </location>
</feature>
<accession>A0A7K7S6Q6</accession>
<evidence type="ECO:0000256" key="4">
    <source>
        <dbReference type="PROSITE-ProRule" id="PRU00221"/>
    </source>
</evidence>
<feature type="repeat" description="WD" evidence="4">
    <location>
        <begin position="80"/>
        <end position="114"/>
    </location>
</feature>
<dbReference type="GO" id="GO:0016477">
    <property type="term" value="P:cell migration"/>
    <property type="evidence" value="ECO:0007669"/>
    <property type="project" value="TreeGrafter"/>
</dbReference>
<dbReference type="InterPro" id="IPR036322">
    <property type="entry name" value="WD40_repeat_dom_sf"/>
</dbReference>
<comment type="similarity">
    <text evidence="5">Belongs to the WD repeat coronin family.</text>
</comment>
<dbReference type="InterPro" id="IPR015505">
    <property type="entry name" value="Coronin"/>
</dbReference>
<dbReference type="SMART" id="SM01167">
    <property type="entry name" value="DUF1900"/>
    <property type="match status" value="1"/>
</dbReference>
<sequence length="474" mass="53353">PPAMSRRVVRQSKFRHVFGQPVKADQMYEDIRVSKVTCDSSFCAVNPKFVAIIVESGGGGAFIVLPLAKTGRVDKNHPLVTGHTAPVLDIDWCPHNDNVIASASEDTTVMVWQIPDYVPVRNITEPVVTLEGHSKRVSIISWHPTARNVLLSAGCDNLVILWNVGTGEMLLALDDMHTDLIYNVGWNRNGSLLVTTCKDKKVRVIDPRKQQIIAERFAPHEGLRPVRAIFTREGHIFTTGFTRMSQRELGLWDPNNFEEPIALQEMDTSNGVLLPFYDADSSIVYLCGKGDSSIRYFEITDEAPYVHYLNTYSSKEPQRGMGFMPKRGLDVSKCEIARFFKLHERKCEPIVMTVPRKSDLFQDDLYPDTPGPEPALEADEWLSGKDAEPILISLRDGYVPIKNRELKVVKKNILDSKPPPGPRRRHSTCDSDFSQPALEEVLEEIRALKETVQAQEKRISDLENKLGQFTNGTD</sequence>
<dbReference type="PROSITE" id="PS50294">
    <property type="entry name" value="WD_REPEATS_REGION"/>
    <property type="match status" value="2"/>
</dbReference>
<dbReference type="Pfam" id="PF00400">
    <property type="entry name" value="WD40"/>
    <property type="match status" value="3"/>
</dbReference>
<dbReference type="GO" id="GO:0007015">
    <property type="term" value="P:actin filament organization"/>
    <property type="evidence" value="ECO:0007669"/>
    <property type="project" value="TreeGrafter"/>
</dbReference>
<dbReference type="AlphaFoldDB" id="A0A7K7S6Q6"/>
<evidence type="ECO:0000256" key="1">
    <source>
        <dbReference type="ARBA" id="ARBA00022574"/>
    </source>
</evidence>
<evidence type="ECO:0000259" key="8">
    <source>
        <dbReference type="SMART" id="SM01166"/>
    </source>
</evidence>
<dbReference type="SMART" id="SM00320">
    <property type="entry name" value="WD40"/>
    <property type="match status" value="3"/>
</dbReference>
<keyword evidence="2 5" id="KW-0677">Repeat</keyword>
<dbReference type="PROSITE" id="PS50082">
    <property type="entry name" value="WD_REPEATS_2"/>
    <property type="match status" value="3"/>
</dbReference>